<dbReference type="GO" id="GO:0003677">
    <property type="term" value="F:DNA binding"/>
    <property type="evidence" value="ECO:0007669"/>
    <property type="project" value="UniProtKB-KW"/>
</dbReference>
<dbReference type="KEGG" id="ara:Arad_12313"/>
<reference evidence="5 6" key="1">
    <citation type="journal article" date="2009" name="J. Bacteriol.">
        <title>Genome sequences of three Agrobacterium biovars help elucidate the evolution of multichromosome genomes in bacteria.</title>
        <authorList>
            <person name="Slater S.C."/>
            <person name="Goldman B.S."/>
            <person name="Goodner B."/>
            <person name="Setubal J.C."/>
            <person name="Farrand S.K."/>
            <person name="Nester E.W."/>
            <person name="Burr T.J."/>
            <person name="Banta L."/>
            <person name="Dickerman A.W."/>
            <person name="Paulsen I."/>
            <person name="Otten L."/>
            <person name="Suen G."/>
            <person name="Welch R."/>
            <person name="Almeida N.F."/>
            <person name="Arnold F."/>
            <person name="Burton O.T."/>
            <person name="Du Z."/>
            <person name="Ewing A."/>
            <person name="Godsy E."/>
            <person name="Heisel S."/>
            <person name="Houmiel K.L."/>
            <person name="Jhaveri J."/>
            <person name="Lu J."/>
            <person name="Miller N.M."/>
            <person name="Norton S."/>
            <person name="Chen Q."/>
            <person name="Phoolcharoen W."/>
            <person name="Ohlin V."/>
            <person name="Ondrusek D."/>
            <person name="Pride N."/>
            <person name="Stricklin S.L."/>
            <person name="Sun J."/>
            <person name="Wheeler C."/>
            <person name="Wilson L."/>
            <person name="Zhu H."/>
            <person name="Wood D.W."/>
        </authorList>
    </citation>
    <scope>NUCLEOTIDE SEQUENCE [LARGE SCALE GENOMIC DNA]</scope>
    <source>
        <strain evidence="6">K84 / ATCC BAA-868</strain>
        <plasmid evidence="5 6">pAtK84c</plasmid>
    </source>
</reference>
<geneLocation type="plasmid" evidence="5 6">
    <name>pAtK84c</name>
</geneLocation>
<dbReference type="PANTHER" id="PTHR33204">
    <property type="entry name" value="TRANSCRIPTIONAL REGULATOR, MARR FAMILY"/>
    <property type="match status" value="1"/>
</dbReference>
<keyword evidence="3" id="KW-0804">Transcription</keyword>
<evidence type="ECO:0000259" key="4">
    <source>
        <dbReference type="PROSITE" id="PS51118"/>
    </source>
</evidence>
<evidence type="ECO:0000256" key="3">
    <source>
        <dbReference type="ARBA" id="ARBA00023163"/>
    </source>
</evidence>
<dbReference type="InterPro" id="IPR002577">
    <property type="entry name" value="HTH_HxlR"/>
</dbReference>
<keyword evidence="1" id="KW-0805">Transcription regulation</keyword>
<dbReference type="Proteomes" id="UP000001600">
    <property type="component" value="Plasmid pAtK84c"/>
</dbReference>
<protein>
    <submittedName>
        <fullName evidence="5">Transcriptional regulatory protein</fullName>
    </submittedName>
</protein>
<dbReference type="EMBL" id="CP000631">
    <property type="protein sequence ID" value="ACM31312.1"/>
    <property type="molecule type" value="Genomic_DNA"/>
</dbReference>
<accession>B9JQ93</accession>
<evidence type="ECO:0000313" key="6">
    <source>
        <dbReference type="Proteomes" id="UP000001600"/>
    </source>
</evidence>
<organism evidence="5 6">
    <name type="scientific">Rhizobium rhizogenes (strain K84 / ATCC BAA-868)</name>
    <name type="common">Agrobacterium radiobacter</name>
    <dbReference type="NCBI Taxonomy" id="311403"/>
    <lineage>
        <taxon>Bacteria</taxon>
        <taxon>Pseudomonadati</taxon>
        <taxon>Pseudomonadota</taxon>
        <taxon>Alphaproteobacteria</taxon>
        <taxon>Hyphomicrobiales</taxon>
        <taxon>Rhizobiaceae</taxon>
        <taxon>Rhizobium/Agrobacterium group</taxon>
        <taxon>Rhizobium</taxon>
    </lineage>
</organism>
<evidence type="ECO:0000256" key="2">
    <source>
        <dbReference type="ARBA" id="ARBA00023125"/>
    </source>
</evidence>
<dbReference type="InterPro" id="IPR036390">
    <property type="entry name" value="WH_DNA-bd_sf"/>
</dbReference>
<proteinExistence type="predicted"/>
<evidence type="ECO:0000313" key="5">
    <source>
        <dbReference type="EMBL" id="ACM31312.1"/>
    </source>
</evidence>
<dbReference type="InterPro" id="IPR036388">
    <property type="entry name" value="WH-like_DNA-bd_sf"/>
</dbReference>
<name>B9JQ93_RHIR8</name>
<sequence length="148" mass="16591">MKVPADELASLPAGAILSGLVHRMDSHDHDREAPVREVMARLGDRWSHLILLILSAGTFRHATLRRLIAAISSEKAISQRMLTLRLRALERDGMVVRAITPTVPPRVDYSLTPLGAEFVNLTNGLLRWIEQHDAEIQENRRRFEADGG</sequence>
<dbReference type="HOGENOM" id="CLU_111585_2_1_5"/>
<gene>
    <name evidence="5" type="ordered locus">Arad_12313</name>
</gene>
<dbReference type="Pfam" id="PF01638">
    <property type="entry name" value="HxlR"/>
    <property type="match status" value="1"/>
</dbReference>
<dbReference type="PANTHER" id="PTHR33204:SF39">
    <property type="entry name" value="TRANSCRIPTIONAL REGULATORY PROTEIN"/>
    <property type="match status" value="1"/>
</dbReference>
<evidence type="ECO:0000256" key="1">
    <source>
        <dbReference type="ARBA" id="ARBA00023015"/>
    </source>
</evidence>
<dbReference type="PROSITE" id="PS51118">
    <property type="entry name" value="HTH_HXLR"/>
    <property type="match status" value="1"/>
</dbReference>
<keyword evidence="2" id="KW-0238">DNA-binding</keyword>
<dbReference type="Gene3D" id="1.10.10.10">
    <property type="entry name" value="Winged helix-like DNA-binding domain superfamily/Winged helix DNA-binding domain"/>
    <property type="match status" value="1"/>
</dbReference>
<dbReference type="AlphaFoldDB" id="B9JQ93"/>
<feature type="domain" description="HTH hxlR-type" evidence="4">
    <location>
        <begin position="33"/>
        <end position="137"/>
    </location>
</feature>
<dbReference type="SUPFAM" id="SSF46785">
    <property type="entry name" value="Winged helix' DNA-binding domain"/>
    <property type="match status" value="1"/>
</dbReference>
<keyword evidence="5" id="KW-0614">Plasmid</keyword>